<comment type="caution">
    <text evidence="2">The sequence shown here is derived from an EMBL/GenBank/DDBJ whole genome shotgun (WGS) entry which is preliminary data.</text>
</comment>
<reference evidence="2 3" key="1">
    <citation type="submission" date="2024-11" db="EMBL/GenBank/DDBJ databases">
        <title>Chromosome-level genome assembly of the freshwater bivalve Anodonta woodiana.</title>
        <authorList>
            <person name="Chen X."/>
        </authorList>
    </citation>
    <scope>NUCLEOTIDE SEQUENCE [LARGE SCALE GENOMIC DNA]</scope>
    <source>
        <strain evidence="2">MN2024</strain>
        <tissue evidence="2">Gills</tissue>
    </source>
</reference>
<gene>
    <name evidence="2" type="ORF">ACJMK2_024945</name>
</gene>
<dbReference type="Proteomes" id="UP001634394">
    <property type="component" value="Unassembled WGS sequence"/>
</dbReference>
<evidence type="ECO:0000313" key="2">
    <source>
        <dbReference type="EMBL" id="KAL3884844.1"/>
    </source>
</evidence>
<evidence type="ECO:0000256" key="1">
    <source>
        <dbReference type="SAM" id="MobiDB-lite"/>
    </source>
</evidence>
<evidence type="ECO:0000313" key="3">
    <source>
        <dbReference type="Proteomes" id="UP001634394"/>
    </source>
</evidence>
<keyword evidence="3" id="KW-1185">Reference proteome</keyword>
<dbReference type="EMBL" id="JBJQND010000002">
    <property type="protein sequence ID" value="KAL3884844.1"/>
    <property type="molecule type" value="Genomic_DNA"/>
</dbReference>
<organism evidence="2 3">
    <name type="scientific">Sinanodonta woodiana</name>
    <name type="common">Chinese pond mussel</name>
    <name type="synonym">Anodonta woodiana</name>
    <dbReference type="NCBI Taxonomy" id="1069815"/>
    <lineage>
        <taxon>Eukaryota</taxon>
        <taxon>Metazoa</taxon>
        <taxon>Spiralia</taxon>
        <taxon>Lophotrochozoa</taxon>
        <taxon>Mollusca</taxon>
        <taxon>Bivalvia</taxon>
        <taxon>Autobranchia</taxon>
        <taxon>Heteroconchia</taxon>
        <taxon>Palaeoheterodonta</taxon>
        <taxon>Unionida</taxon>
        <taxon>Unionoidea</taxon>
        <taxon>Unionidae</taxon>
        <taxon>Unioninae</taxon>
        <taxon>Sinanodonta</taxon>
    </lineage>
</organism>
<dbReference type="AlphaFoldDB" id="A0ABD3XF04"/>
<proteinExistence type="predicted"/>
<name>A0ABD3XF04_SINWO</name>
<feature type="region of interest" description="Disordered" evidence="1">
    <location>
        <begin position="247"/>
        <end position="279"/>
    </location>
</feature>
<accession>A0ABD3XF04</accession>
<feature type="compositionally biased region" description="Polar residues" evidence="1">
    <location>
        <begin position="247"/>
        <end position="263"/>
    </location>
</feature>
<protein>
    <submittedName>
        <fullName evidence="2">Uncharacterized protein</fullName>
    </submittedName>
</protein>
<sequence>METIAGICIWLLAFELRHTTDNALIPESGLDTCVTGENVIIRMDGLQIKGTEMLQIHFSGFISKQHISNVLLYNPLNKQSDQISFNINYTGRIERFDISNSSLSFLLLNIKYMDSGTYTVLTVKTSVVKVETSILVARQTIRGQYGDSMNITFICNTTNISLIKIEMIELKIRYTVLMYNMTHAKCTEVGQLFTSQIESCVFNGITFSFTIRRITWLEIGTYVAWDDQKFLLDSIFVSIDDYMTRSSTDTTGSNVTVPSTVKGSTDESKLAKGNGKQRK</sequence>